<dbReference type="RefSeq" id="WP_151133820.1">
    <property type="nucleotide sequence ID" value="NZ_CP043311.1"/>
</dbReference>
<dbReference type="InterPro" id="IPR029058">
    <property type="entry name" value="AB_hydrolase_fold"/>
</dbReference>
<dbReference type="KEGG" id="plal:FXN65_14310"/>
<dbReference type="GO" id="GO:0046464">
    <property type="term" value="P:acylglycerol catabolic process"/>
    <property type="evidence" value="ECO:0007669"/>
    <property type="project" value="TreeGrafter"/>
</dbReference>
<proteinExistence type="predicted"/>
<dbReference type="InterPro" id="IPR000073">
    <property type="entry name" value="AB_hydrolase_1"/>
</dbReference>
<dbReference type="InterPro" id="IPR050266">
    <property type="entry name" value="AB_hydrolase_sf"/>
</dbReference>
<reference evidence="2 3" key="1">
    <citation type="submission" date="2019-08" db="EMBL/GenBank/DDBJ databases">
        <title>Whole-genome Sequencing of e-waste polymer degrading bacterium Pseudomonas sp. strain PE08.</title>
        <authorList>
            <person name="Kirdat K."/>
            <person name="Debbarma P."/>
            <person name="Narawade N."/>
            <person name="Suyal D."/>
            <person name="Thorat V."/>
            <person name="Shouche Y."/>
            <person name="Goel R."/>
            <person name="Yadav A."/>
        </authorList>
    </citation>
    <scope>NUCLEOTIDE SEQUENCE [LARGE SCALE GENOMIC DNA]</scope>
    <source>
        <strain evidence="2 3">PE08</strain>
    </source>
</reference>
<dbReference type="PANTHER" id="PTHR43798">
    <property type="entry name" value="MONOACYLGLYCEROL LIPASE"/>
    <property type="match status" value="1"/>
</dbReference>
<evidence type="ECO:0000313" key="2">
    <source>
        <dbReference type="EMBL" id="QEY63170.1"/>
    </source>
</evidence>
<gene>
    <name evidence="2" type="ORF">FXN65_14310</name>
</gene>
<feature type="domain" description="AB hydrolase-1" evidence="1">
    <location>
        <begin position="39"/>
        <end position="265"/>
    </location>
</feature>
<name>A0A5J6QKS9_9GAMM</name>
<dbReference type="PANTHER" id="PTHR43798:SF5">
    <property type="entry name" value="MONOACYLGLYCEROL LIPASE ABHD6"/>
    <property type="match status" value="1"/>
</dbReference>
<dbReference type="GO" id="GO:0016020">
    <property type="term" value="C:membrane"/>
    <property type="evidence" value="ECO:0007669"/>
    <property type="project" value="TreeGrafter"/>
</dbReference>
<keyword evidence="2" id="KW-0378">Hydrolase</keyword>
<dbReference type="GO" id="GO:0047372">
    <property type="term" value="F:monoacylglycerol lipase activity"/>
    <property type="evidence" value="ECO:0007669"/>
    <property type="project" value="TreeGrafter"/>
</dbReference>
<dbReference type="Pfam" id="PF00561">
    <property type="entry name" value="Abhydrolase_1"/>
    <property type="match status" value="1"/>
</dbReference>
<protein>
    <submittedName>
        <fullName evidence="2">Alpha/beta hydrolase</fullName>
    </submittedName>
</protein>
<dbReference type="Gene3D" id="3.40.50.1820">
    <property type="entry name" value="alpha/beta hydrolase"/>
    <property type="match status" value="1"/>
</dbReference>
<organism evidence="2 3">
    <name type="scientific">Metapseudomonas lalkuanensis</name>
    <dbReference type="NCBI Taxonomy" id="2604832"/>
    <lineage>
        <taxon>Bacteria</taxon>
        <taxon>Pseudomonadati</taxon>
        <taxon>Pseudomonadota</taxon>
        <taxon>Gammaproteobacteria</taxon>
        <taxon>Pseudomonadales</taxon>
        <taxon>Pseudomonadaceae</taxon>
        <taxon>Metapseudomonas</taxon>
    </lineage>
</organism>
<dbReference type="SUPFAM" id="SSF53474">
    <property type="entry name" value="alpha/beta-Hydrolases"/>
    <property type="match status" value="1"/>
</dbReference>
<dbReference type="EMBL" id="CP043311">
    <property type="protein sequence ID" value="QEY63170.1"/>
    <property type="molecule type" value="Genomic_DNA"/>
</dbReference>
<dbReference type="Proteomes" id="UP000327179">
    <property type="component" value="Chromosome"/>
</dbReference>
<evidence type="ECO:0000259" key="1">
    <source>
        <dbReference type="Pfam" id="PF00561"/>
    </source>
</evidence>
<dbReference type="AlphaFoldDB" id="A0A5J6QKS9"/>
<evidence type="ECO:0000313" key="3">
    <source>
        <dbReference type="Proteomes" id="UP000327179"/>
    </source>
</evidence>
<accession>A0A5J6QKS9</accession>
<keyword evidence="3" id="KW-1185">Reference proteome</keyword>
<sequence length="281" mass="30407">MPSALSASQVPNQFVECNGRRLAYRVIGDGTPMVLCLRFRGVMDSWDPAFLDELAELGFKVHVFDYSGLGLSGGTRTYDPASLARDTLELIAALGLSKVVLGGWSLGGIAAQVAMLQAPQLVSHLVLIGTTPPGQLVQTGEPLFYELAGRENDFEDFVKLFFEPSSTASREAAALCAERIATRQEGRCPEVPHEWAGQQLGEGPRNPMFPLQPALDALRTTRTPVLHLGGDHDIVFPVENWYALNRALPTLHLVTLPSTGHGPHMQYPQASARHIAAFVAG</sequence>